<keyword evidence="3 8" id="KW-0349">Heme</keyword>
<dbReference type="PROSITE" id="PS51007">
    <property type="entry name" value="CYTC"/>
    <property type="match status" value="2"/>
</dbReference>
<evidence type="ECO:0000256" key="10">
    <source>
        <dbReference type="SAM" id="SignalP"/>
    </source>
</evidence>
<accession>A0A1A6C3T4</accession>
<feature type="signal peptide" evidence="10">
    <location>
        <begin position="1"/>
        <end position="33"/>
    </location>
</feature>
<keyword evidence="7 9" id="KW-0408">Iron</keyword>
<feature type="binding site" description="covalent" evidence="8">
    <location>
        <position position="166"/>
    </location>
    <ligand>
        <name>heme c</name>
        <dbReference type="ChEBI" id="CHEBI:61717"/>
        <label>2</label>
    </ligand>
</feature>
<evidence type="ECO:0000259" key="11">
    <source>
        <dbReference type="PROSITE" id="PS51007"/>
    </source>
</evidence>
<evidence type="ECO:0000256" key="9">
    <source>
        <dbReference type="PIRSR" id="PIRSR000005-2"/>
    </source>
</evidence>
<dbReference type="InterPro" id="IPR009056">
    <property type="entry name" value="Cyt_c-like_dom"/>
</dbReference>
<feature type="domain" description="Cytochrome c" evidence="11">
    <location>
        <begin position="145"/>
        <end position="235"/>
    </location>
</feature>
<evidence type="ECO:0000256" key="8">
    <source>
        <dbReference type="PIRSR" id="PIRSR000005-1"/>
    </source>
</evidence>
<organism evidence="12 13">
    <name type="scientific">Acidihalobacter prosperus</name>
    <dbReference type="NCBI Taxonomy" id="160660"/>
    <lineage>
        <taxon>Bacteria</taxon>
        <taxon>Pseudomonadati</taxon>
        <taxon>Pseudomonadota</taxon>
        <taxon>Gammaproteobacteria</taxon>
        <taxon>Chromatiales</taxon>
        <taxon>Ectothiorhodospiraceae</taxon>
        <taxon>Acidihalobacter</taxon>
    </lineage>
</organism>
<feature type="binding site" description="axial binding residue" evidence="9">
    <location>
        <position position="63"/>
    </location>
    <ligand>
        <name>heme c</name>
        <dbReference type="ChEBI" id="CHEBI:61717"/>
        <label>1</label>
    </ligand>
    <ligandPart>
        <name>Fe</name>
        <dbReference type="ChEBI" id="CHEBI:18248"/>
    </ligandPart>
</feature>
<dbReference type="RefSeq" id="WP_065089463.1">
    <property type="nucleotide sequence ID" value="NZ_JQSG02000003.1"/>
</dbReference>
<dbReference type="Gene3D" id="1.10.760.10">
    <property type="entry name" value="Cytochrome c-like domain"/>
    <property type="match status" value="2"/>
</dbReference>
<dbReference type="EMBL" id="JQSG02000003">
    <property type="protein sequence ID" value="OBS09219.1"/>
    <property type="molecule type" value="Genomic_DNA"/>
</dbReference>
<dbReference type="STRING" id="160660.BJI67_02020"/>
<dbReference type="Pfam" id="PF00034">
    <property type="entry name" value="Cytochrom_C"/>
    <property type="match status" value="2"/>
</dbReference>
<gene>
    <name evidence="12" type="ORF">Thpro_021547</name>
</gene>
<evidence type="ECO:0000313" key="13">
    <source>
        <dbReference type="Proteomes" id="UP000029273"/>
    </source>
</evidence>
<keyword evidence="2" id="KW-0813">Transport</keyword>
<keyword evidence="10" id="KW-0732">Signal</keyword>
<keyword evidence="13" id="KW-1185">Reference proteome</keyword>
<evidence type="ECO:0000256" key="7">
    <source>
        <dbReference type="ARBA" id="ARBA00023004"/>
    </source>
</evidence>
<evidence type="ECO:0000256" key="2">
    <source>
        <dbReference type="ARBA" id="ARBA00022448"/>
    </source>
</evidence>
<dbReference type="InterPro" id="IPR024167">
    <property type="entry name" value="Cytochrome_c4-like"/>
</dbReference>
<evidence type="ECO:0000256" key="3">
    <source>
        <dbReference type="ARBA" id="ARBA00022617"/>
    </source>
</evidence>
<feature type="binding site" description="axial binding residue" evidence="9">
    <location>
        <position position="170"/>
    </location>
    <ligand>
        <name>heme c</name>
        <dbReference type="ChEBI" id="CHEBI:61717"/>
        <label>2</label>
    </ligand>
    <ligandPart>
        <name>Fe</name>
        <dbReference type="ChEBI" id="CHEBI:18248"/>
    </ligandPart>
</feature>
<feature type="binding site" description="axial binding residue" evidence="9">
    <location>
        <position position="212"/>
    </location>
    <ligand>
        <name>heme c</name>
        <dbReference type="ChEBI" id="CHEBI:61717"/>
        <label>2</label>
    </ligand>
    <ligandPart>
        <name>Fe</name>
        <dbReference type="ChEBI" id="CHEBI:18248"/>
    </ligandPart>
</feature>
<evidence type="ECO:0000256" key="5">
    <source>
        <dbReference type="ARBA" id="ARBA00022764"/>
    </source>
</evidence>
<keyword evidence="4 9" id="KW-0479">Metal-binding</keyword>
<comment type="PTM">
    <text evidence="8">Binds 2 heme c groups covalently per subunit.</text>
</comment>
<feature type="chain" id="PRO_5008343224" evidence="10">
    <location>
        <begin position="34"/>
        <end position="253"/>
    </location>
</feature>
<dbReference type="PANTHER" id="PTHR33751">
    <property type="entry name" value="CBB3-TYPE CYTOCHROME C OXIDASE SUBUNIT FIXP"/>
    <property type="match status" value="1"/>
</dbReference>
<dbReference type="GO" id="GO:0009055">
    <property type="term" value="F:electron transfer activity"/>
    <property type="evidence" value="ECO:0007669"/>
    <property type="project" value="InterPro"/>
</dbReference>
<dbReference type="InterPro" id="IPR036909">
    <property type="entry name" value="Cyt_c-like_dom_sf"/>
</dbReference>
<feature type="binding site" description="covalent" evidence="8">
    <location>
        <position position="62"/>
    </location>
    <ligand>
        <name>heme c</name>
        <dbReference type="ChEBI" id="CHEBI:61717"/>
        <label>1</label>
    </ligand>
</feature>
<comment type="subcellular location">
    <subcellularLocation>
        <location evidence="1">Periplasm</location>
    </subcellularLocation>
</comment>
<dbReference type="PIRSF" id="PIRSF000005">
    <property type="entry name" value="Cytochrome_c4"/>
    <property type="match status" value="1"/>
</dbReference>
<dbReference type="Proteomes" id="UP000029273">
    <property type="component" value="Unassembled WGS sequence"/>
</dbReference>
<dbReference type="GO" id="GO:0020037">
    <property type="term" value="F:heme binding"/>
    <property type="evidence" value="ECO:0007669"/>
    <property type="project" value="InterPro"/>
</dbReference>
<dbReference type="PANTHER" id="PTHR33751:SF9">
    <property type="entry name" value="CYTOCHROME C4"/>
    <property type="match status" value="1"/>
</dbReference>
<dbReference type="GO" id="GO:0005506">
    <property type="term" value="F:iron ion binding"/>
    <property type="evidence" value="ECO:0007669"/>
    <property type="project" value="InterPro"/>
</dbReference>
<comment type="caution">
    <text evidence="12">The sequence shown here is derived from an EMBL/GenBank/DDBJ whole genome shotgun (WGS) entry which is preliminary data.</text>
</comment>
<feature type="binding site" description="covalent" evidence="8">
    <location>
        <position position="59"/>
    </location>
    <ligand>
        <name>heme c</name>
        <dbReference type="ChEBI" id="CHEBI:61717"/>
        <label>1</label>
    </ligand>
</feature>
<reference evidence="12 13" key="1">
    <citation type="journal article" date="2014" name="Genome Announc.">
        <title>Draft Genome Sequence of the Iron-Oxidizing, Acidophilic, and Halotolerant 'Thiobacillus prosperus' Type Strain DSM 5130.</title>
        <authorList>
            <person name="Ossandon F.J."/>
            <person name="Cardenas J.P."/>
            <person name="Corbett M."/>
            <person name="Quatrini R."/>
            <person name="Holmes D.S."/>
            <person name="Watkin E."/>
        </authorList>
    </citation>
    <scope>NUCLEOTIDE SEQUENCE [LARGE SCALE GENOMIC DNA]</scope>
    <source>
        <strain evidence="12 13">DSM 5130</strain>
    </source>
</reference>
<feature type="binding site" description="axial binding residue" evidence="9">
    <location>
        <position position="106"/>
    </location>
    <ligand>
        <name>heme c</name>
        <dbReference type="ChEBI" id="CHEBI:61717"/>
        <label>1</label>
    </ligand>
    <ligandPart>
        <name>Fe</name>
        <dbReference type="ChEBI" id="CHEBI:18248"/>
    </ligandPart>
</feature>
<evidence type="ECO:0000313" key="12">
    <source>
        <dbReference type="EMBL" id="OBS09219.1"/>
    </source>
</evidence>
<proteinExistence type="predicted"/>
<evidence type="ECO:0000256" key="6">
    <source>
        <dbReference type="ARBA" id="ARBA00022982"/>
    </source>
</evidence>
<dbReference type="OrthoDB" id="9773456at2"/>
<protein>
    <submittedName>
        <fullName evidence="12">Cytochrome c4</fullName>
    </submittedName>
</protein>
<dbReference type="AlphaFoldDB" id="A0A1A6C3T4"/>
<evidence type="ECO:0000256" key="4">
    <source>
        <dbReference type="ARBA" id="ARBA00022723"/>
    </source>
</evidence>
<evidence type="ECO:0000256" key="1">
    <source>
        <dbReference type="ARBA" id="ARBA00004418"/>
    </source>
</evidence>
<dbReference type="InterPro" id="IPR050597">
    <property type="entry name" value="Cytochrome_c_Oxidase_Subunit"/>
</dbReference>
<keyword evidence="6" id="KW-0249">Electron transport</keyword>
<dbReference type="GO" id="GO:0042597">
    <property type="term" value="C:periplasmic space"/>
    <property type="evidence" value="ECO:0007669"/>
    <property type="project" value="UniProtKB-SubCell"/>
</dbReference>
<keyword evidence="5" id="KW-0574">Periplasm</keyword>
<dbReference type="SUPFAM" id="SSF46626">
    <property type="entry name" value="Cytochrome c"/>
    <property type="match status" value="2"/>
</dbReference>
<feature type="domain" description="Cytochrome c" evidence="11">
    <location>
        <begin position="46"/>
        <end position="130"/>
    </location>
</feature>
<name>A0A1A6C3T4_9GAMM</name>
<sequence length="253" mass="26711">MTNREGFAVQARRPAMYVLGALLMLSASGAALAGPKNGVIGVISGGNPELGKTDAKTMCIVCHGADGISPVKGFPDLAGQWPQYLLKELHDFASKKRDDPLAKGTMIDAVKTIHGNKEMEDLVAFFGSLAPPKPKPVPTDAKEKALWSAGKAIYYGGVRATDVPACEACHSATGAGIPPEFPRLAGQDKTYLVEQLTYFHDGTRANDPNGIMRDVAGRLDKQEILALATFIPTLSGGNPTTQLPHPSDTDSGD</sequence>
<feature type="binding site" description="covalent" evidence="8">
    <location>
        <position position="169"/>
    </location>
    <ligand>
        <name>heme c</name>
        <dbReference type="ChEBI" id="CHEBI:61717"/>
        <label>2</label>
    </ligand>
</feature>